<sequence>MIDATISISVHGAETTDFHVQNAVHATASRALNMAAASARLSAFSALLDSLASDEIKSEERVNLTVEYFKSRNLEFSDNVQPVFPKAYRALANVPSLFDTLMDLERMYSLAISSHLEETRVLRLQLLEKLDVNQSSQGEDRFEQQKIFEFREELMIFDATRESLLGELRNSQKSEYRDFVVKACCVHNELLVLSNQQPVNSETIPLKIHAENTHAIANSFQKLVNEGDKMLEGAVIKLRRAPSQSMMAVGSLEGFLSGKNNGSQTPKTQDEEIATTNAVKSIPEQPSVSIDPELDNLINEIKEMGFTNDQATAALDLSKRNLQEAIITLLESPERVDRQIRDAATRKMLFSTSNRQQINRSISGGTSQQNLSKRPSSANLRRSNSNTFVKDKLNTTAARYPSNSPLAKKQTESSASSSNPAVSNSAAISSPLAFFQQKQAKISADIAAMAATAIGQSSLVESPIVSTNTPSMQLSNIQKGFTNFLGKAMGALNIDPASVSNEQNSKNETNSQINDDEEMSESFTTYFGTQVRTMYSLRFSIVPQLSDAIFAHDREHEQALRAQTSIGLYSNDLSGCILLVRASELHGYGLGKSANREFIKRCKQVTEFHFDDIEIQLQKALNMCPLNDYGIPIVKEGDFFITKHSNLPQVHVLFHLIVPDDNPELTSQSKVMIGYRNILKLSHARSINNLIVPLLFLPDQRNAVFPSSQLHQNEKPELSLFESNSDVVKRAEMILKCTRGVIIEQTRALKHAGDSSGVDKRGRSLQFVFTRKSEQQIVMQELFQEICGKFAEVFKAL</sequence>
<reference evidence="3" key="1">
    <citation type="submission" date="2020-05" db="EMBL/GenBank/DDBJ databases">
        <title>Phylogenomic resolution of chytrid fungi.</title>
        <authorList>
            <person name="Stajich J.E."/>
            <person name="Amses K."/>
            <person name="Simmons R."/>
            <person name="Seto K."/>
            <person name="Myers J."/>
            <person name="Bonds A."/>
            <person name="Quandt C.A."/>
            <person name="Barry K."/>
            <person name="Liu P."/>
            <person name="Grigoriev I."/>
            <person name="Longcore J.E."/>
            <person name="James T.Y."/>
        </authorList>
    </citation>
    <scope>NUCLEOTIDE SEQUENCE</scope>
    <source>
        <strain evidence="3">JEL0513</strain>
    </source>
</reference>
<dbReference type="PANTHER" id="PTHR16525:SF0">
    <property type="entry name" value="PROTEIN C12ORF4"/>
    <property type="match status" value="1"/>
</dbReference>
<dbReference type="Gene3D" id="1.10.8.10">
    <property type="entry name" value="DNA helicase RuvA subunit, C-terminal domain"/>
    <property type="match status" value="1"/>
</dbReference>
<feature type="domain" description="UBA" evidence="2">
    <location>
        <begin position="289"/>
        <end position="332"/>
    </location>
</feature>
<keyword evidence="4" id="KW-1185">Reference proteome</keyword>
<feature type="region of interest" description="Disordered" evidence="1">
    <location>
        <begin position="351"/>
        <end position="423"/>
    </location>
</feature>
<dbReference type="PROSITE" id="PS50030">
    <property type="entry name" value="UBA"/>
    <property type="match status" value="1"/>
</dbReference>
<dbReference type="SUPFAM" id="SSF46934">
    <property type="entry name" value="UBA-like"/>
    <property type="match status" value="1"/>
</dbReference>
<evidence type="ECO:0000256" key="1">
    <source>
        <dbReference type="SAM" id="MobiDB-lite"/>
    </source>
</evidence>
<dbReference type="EMBL" id="JADGJH010002416">
    <property type="protein sequence ID" value="KAJ3098492.1"/>
    <property type="molecule type" value="Genomic_DNA"/>
</dbReference>
<accession>A0AAD5SUC0</accession>
<dbReference type="InterPro" id="IPR019311">
    <property type="entry name" value="Fy-3"/>
</dbReference>
<proteinExistence type="predicted"/>
<dbReference type="Pfam" id="PF10154">
    <property type="entry name" value="Fy-3"/>
    <property type="match status" value="2"/>
</dbReference>
<comment type="caution">
    <text evidence="3">The sequence shown here is derived from an EMBL/GenBank/DDBJ whole genome shotgun (WGS) entry which is preliminary data.</text>
</comment>
<protein>
    <recommendedName>
        <fullName evidence="2">UBA domain-containing protein</fullName>
    </recommendedName>
</protein>
<feature type="compositionally biased region" description="Low complexity" evidence="1">
    <location>
        <begin position="413"/>
        <end position="423"/>
    </location>
</feature>
<dbReference type="InterPro" id="IPR009060">
    <property type="entry name" value="UBA-like_sf"/>
</dbReference>
<name>A0AAD5SUC0_9FUNG</name>
<evidence type="ECO:0000313" key="3">
    <source>
        <dbReference type="EMBL" id="KAJ3098492.1"/>
    </source>
</evidence>
<dbReference type="PANTHER" id="PTHR16525">
    <property type="entry name" value="PROTEIN C12ORF4"/>
    <property type="match status" value="1"/>
</dbReference>
<evidence type="ECO:0000259" key="2">
    <source>
        <dbReference type="PROSITE" id="PS50030"/>
    </source>
</evidence>
<dbReference type="InterPro" id="IPR015940">
    <property type="entry name" value="UBA"/>
</dbReference>
<dbReference type="Proteomes" id="UP001211907">
    <property type="component" value="Unassembled WGS sequence"/>
</dbReference>
<feature type="compositionally biased region" description="Polar residues" evidence="1">
    <location>
        <begin position="351"/>
        <end position="405"/>
    </location>
</feature>
<feature type="non-terminal residue" evidence="3">
    <location>
        <position position="797"/>
    </location>
</feature>
<gene>
    <name evidence="3" type="ORF">HK100_005092</name>
</gene>
<organism evidence="3 4">
    <name type="scientific">Physocladia obscura</name>
    <dbReference type="NCBI Taxonomy" id="109957"/>
    <lineage>
        <taxon>Eukaryota</taxon>
        <taxon>Fungi</taxon>
        <taxon>Fungi incertae sedis</taxon>
        <taxon>Chytridiomycota</taxon>
        <taxon>Chytridiomycota incertae sedis</taxon>
        <taxon>Chytridiomycetes</taxon>
        <taxon>Chytridiales</taxon>
        <taxon>Chytriomycetaceae</taxon>
        <taxon>Physocladia</taxon>
    </lineage>
</organism>
<dbReference type="GO" id="GO:0005737">
    <property type="term" value="C:cytoplasm"/>
    <property type="evidence" value="ECO:0007669"/>
    <property type="project" value="TreeGrafter"/>
</dbReference>
<evidence type="ECO:0000313" key="4">
    <source>
        <dbReference type="Proteomes" id="UP001211907"/>
    </source>
</evidence>
<dbReference type="AlphaFoldDB" id="A0AAD5SUC0"/>